<dbReference type="RefSeq" id="WP_101918259.1">
    <property type="nucleotide sequence ID" value="NZ_OENF01000040.1"/>
</dbReference>
<dbReference type="Gene3D" id="3.40.30.10">
    <property type="entry name" value="Glutaredoxin"/>
    <property type="match status" value="1"/>
</dbReference>
<name>A0A2H1YJE8_9FLAO</name>
<dbReference type="Proteomes" id="UP000234211">
    <property type="component" value="Unassembled WGS sequence"/>
</dbReference>
<dbReference type="AlphaFoldDB" id="A0A2H1YJE8"/>
<proteinExistence type="predicted"/>
<dbReference type="InterPro" id="IPR022551">
    <property type="entry name" value="BrxC"/>
</dbReference>
<accession>A0A2H1YJE8</accession>
<sequence length="151" mass="17599">MGILNKIFKNKQQEKNEENQQKQTELVTWIPLISLHQLEEIKEASTQKPVAIFKHSTRCGVSSMAIKRFVKSFESFENIDAENNQKNTPQKNLKDFKVYYLDLISYREISNEIATQFQVTHQSPQLLIIQKKVVIAHASHNDIAQIDLRNF</sequence>
<dbReference type="OrthoDB" id="677051at2"/>
<protein>
    <submittedName>
        <fullName evidence="1">Cytosolic protein</fullName>
    </submittedName>
</protein>
<dbReference type="EMBL" id="OENF01000040">
    <property type="protein sequence ID" value="SOS75632.1"/>
    <property type="molecule type" value="Genomic_DNA"/>
</dbReference>
<gene>
    <name evidence="1" type="ORF">TNO020_50033</name>
</gene>
<reference evidence="2" key="1">
    <citation type="submission" date="2017-11" db="EMBL/GenBank/DDBJ databases">
        <authorList>
            <person name="Duchaud E."/>
        </authorList>
    </citation>
    <scope>NUCLEOTIDE SEQUENCE [LARGE SCALE GENOMIC DNA]</scope>
    <source>
        <strain evidence="2">Tenacibaculum sp. TNO020</strain>
    </source>
</reference>
<keyword evidence="2" id="KW-1185">Reference proteome</keyword>
<evidence type="ECO:0000313" key="1">
    <source>
        <dbReference type="EMBL" id="SOS75632.1"/>
    </source>
</evidence>
<evidence type="ECO:0000313" key="2">
    <source>
        <dbReference type="Proteomes" id="UP000234211"/>
    </source>
</evidence>
<organism evidence="1 2">
    <name type="scientific">Tenacibaculum piscium</name>
    <dbReference type="NCBI Taxonomy" id="1458515"/>
    <lineage>
        <taxon>Bacteria</taxon>
        <taxon>Pseudomonadati</taxon>
        <taxon>Bacteroidota</taxon>
        <taxon>Flavobacteriia</taxon>
        <taxon>Flavobacteriales</taxon>
        <taxon>Flavobacteriaceae</taxon>
        <taxon>Tenacibaculum</taxon>
    </lineage>
</organism>
<dbReference type="Pfam" id="PF11009">
    <property type="entry name" value="BrxC"/>
    <property type="match status" value="1"/>
</dbReference>